<comment type="caution">
    <text evidence="1">The sequence shown here is derived from an EMBL/GenBank/DDBJ whole genome shotgun (WGS) entry which is preliminary data.</text>
</comment>
<evidence type="ECO:0000313" key="2">
    <source>
        <dbReference type="Proteomes" id="UP000271974"/>
    </source>
</evidence>
<name>A0A3S1HX35_ELYCH</name>
<evidence type="ECO:0000313" key="1">
    <source>
        <dbReference type="EMBL" id="RUS87894.1"/>
    </source>
</evidence>
<dbReference type="AlphaFoldDB" id="A0A3S1HX35"/>
<gene>
    <name evidence="1" type="ORF">EGW08_004310</name>
</gene>
<dbReference type="Proteomes" id="UP000271974">
    <property type="component" value="Unassembled WGS sequence"/>
</dbReference>
<accession>A0A3S1HX35</accession>
<reference evidence="1 2" key="1">
    <citation type="submission" date="2019-01" db="EMBL/GenBank/DDBJ databases">
        <title>A draft genome assembly of the solar-powered sea slug Elysia chlorotica.</title>
        <authorList>
            <person name="Cai H."/>
            <person name="Li Q."/>
            <person name="Fang X."/>
            <person name="Li J."/>
            <person name="Curtis N.E."/>
            <person name="Altenburger A."/>
            <person name="Shibata T."/>
            <person name="Feng M."/>
            <person name="Maeda T."/>
            <person name="Schwartz J.A."/>
            <person name="Shigenobu S."/>
            <person name="Lundholm N."/>
            <person name="Nishiyama T."/>
            <person name="Yang H."/>
            <person name="Hasebe M."/>
            <person name="Li S."/>
            <person name="Pierce S.K."/>
            <person name="Wang J."/>
        </authorList>
    </citation>
    <scope>NUCLEOTIDE SEQUENCE [LARGE SCALE GENOMIC DNA]</scope>
    <source>
        <strain evidence="1">EC2010</strain>
        <tissue evidence="1">Whole organism of an adult</tissue>
    </source>
</reference>
<dbReference type="EMBL" id="RQTK01000097">
    <property type="protein sequence ID" value="RUS87894.1"/>
    <property type="molecule type" value="Genomic_DNA"/>
</dbReference>
<protein>
    <submittedName>
        <fullName evidence="1">Uncharacterized protein</fullName>
    </submittedName>
</protein>
<keyword evidence="2" id="KW-1185">Reference proteome</keyword>
<proteinExistence type="predicted"/>
<organism evidence="1 2">
    <name type="scientific">Elysia chlorotica</name>
    <name type="common">Eastern emerald elysia</name>
    <name type="synonym">Sea slug</name>
    <dbReference type="NCBI Taxonomy" id="188477"/>
    <lineage>
        <taxon>Eukaryota</taxon>
        <taxon>Metazoa</taxon>
        <taxon>Spiralia</taxon>
        <taxon>Lophotrochozoa</taxon>
        <taxon>Mollusca</taxon>
        <taxon>Gastropoda</taxon>
        <taxon>Heterobranchia</taxon>
        <taxon>Euthyneura</taxon>
        <taxon>Panpulmonata</taxon>
        <taxon>Sacoglossa</taxon>
        <taxon>Placobranchoidea</taxon>
        <taxon>Plakobranchidae</taxon>
        <taxon>Elysia</taxon>
    </lineage>
</organism>
<sequence>MRTTQAQCQISQMSLQEGKAEYVKSESCHRCDQLPSIELQNQALNSHDSLQTILRPVAIVSGNGNAMSPSIANKQGDLDFISREQSTEVTLSGRIEETKALDFHLTLGQHDGNDSYKKQLTDIQNCGAVKGKEPNSDLCHKMAQAAISESIPLDKSEDYEKDKSGSEIPAVNLAETSLSDRVQNLRLQEVEDSANTKIADAVYARKVQKTIVSNDGEIPDFLHIKVKSEKIVEKLPGNEEFGTCVNELRKED</sequence>